<evidence type="ECO:0000256" key="7">
    <source>
        <dbReference type="ARBA" id="ARBA00022737"/>
    </source>
</evidence>
<dbReference type="Pfam" id="PF02310">
    <property type="entry name" value="B12-binding"/>
    <property type="match status" value="1"/>
</dbReference>
<feature type="domain" description="B12-binding N-terminal" evidence="16">
    <location>
        <begin position="318"/>
        <end position="412"/>
    </location>
</feature>
<keyword evidence="10" id="KW-0486">Methionine biosynthesis</keyword>
<keyword evidence="18" id="KW-1185">Reference proteome</keyword>
<keyword evidence="7" id="KW-0677">Repeat</keyword>
<keyword evidence="10" id="KW-0862">Zinc</keyword>
<dbReference type="InterPro" id="IPR003759">
    <property type="entry name" value="Cbl-bd_cap"/>
</dbReference>
<dbReference type="FunFam" id="3.40.50.280:FF:000001">
    <property type="entry name" value="Methionine synthase"/>
    <property type="match status" value="1"/>
</dbReference>
<dbReference type="SUPFAM" id="SSF56507">
    <property type="entry name" value="Methionine synthase activation domain-like"/>
    <property type="match status" value="1"/>
</dbReference>
<evidence type="ECO:0000256" key="1">
    <source>
        <dbReference type="ARBA" id="ARBA00010398"/>
    </source>
</evidence>
<dbReference type="InterPro" id="IPR006158">
    <property type="entry name" value="Cobalamin-bd"/>
</dbReference>
<keyword evidence="4 10" id="KW-0808">Transferase</keyword>
<gene>
    <name evidence="17" type="primary">metH</name>
    <name evidence="17" type="ORF">E0F89_08640</name>
</gene>
<dbReference type="Pfam" id="PF02607">
    <property type="entry name" value="B12-binding_2"/>
    <property type="match status" value="1"/>
</dbReference>
<keyword evidence="5 10" id="KW-0949">S-adenosyl-L-methionine</keyword>
<dbReference type="UniPathway" id="UPA00051">
    <property type="reaction ID" value="UER00081"/>
</dbReference>
<feature type="binding site" evidence="12">
    <location>
        <begin position="426"/>
        <end position="430"/>
    </location>
    <ligand>
        <name>methylcob(III)alamin</name>
        <dbReference type="ChEBI" id="CHEBI:28115"/>
    </ligand>
</feature>
<dbReference type="SUPFAM" id="SSF51717">
    <property type="entry name" value="Dihydropteroate synthetase-like"/>
    <property type="match status" value="1"/>
</dbReference>
<dbReference type="InterPro" id="IPR011005">
    <property type="entry name" value="Dihydropteroate_synth-like_sf"/>
</dbReference>
<dbReference type="OrthoDB" id="9803687at2"/>
<dbReference type="InterPro" id="IPR036724">
    <property type="entry name" value="Cobalamin-bd_sf"/>
</dbReference>
<evidence type="ECO:0000256" key="9">
    <source>
        <dbReference type="NCBIfam" id="TIGR02082"/>
    </source>
</evidence>
<keyword evidence="3 10" id="KW-0846">Cobalamin</keyword>
<protein>
    <recommendedName>
        <fullName evidence="9 10">Methionine synthase</fullName>
        <ecNumber evidence="9 10">2.1.1.13</ecNumber>
    </recommendedName>
    <alternativeName>
        <fullName evidence="10">5-methyltetrahydrofolate--homocysteine methyltransferase</fullName>
    </alternativeName>
</protein>
<dbReference type="PIRSF" id="PIRSF000381">
    <property type="entry name" value="MetH"/>
    <property type="match status" value="1"/>
</dbReference>
<comment type="caution">
    <text evidence="17">The sequence shown here is derived from an EMBL/GenBank/DDBJ whole genome shotgun (WGS) entry which is preliminary data.</text>
</comment>
<name>A0A4R5AVY0_9FLAO</name>
<dbReference type="PROSITE" id="PS51332">
    <property type="entry name" value="B12_BINDING"/>
    <property type="match status" value="1"/>
</dbReference>
<dbReference type="InterPro" id="IPR037010">
    <property type="entry name" value="VitB12-dep_Met_synth_activ_sf"/>
</dbReference>
<dbReference type="GO" id="GO:0050667">
    <property type="term" value="P:homocysteine metabolic process"/>
    <property type="evidence" value="ECO:0007669"/>
    <property type="project" value="TreeGrafter"/>
</dbReference>
<dbReference type="Pfam" id="PF02965">
    <property type="entry name" value="Met_synt_B12"/>
    <property type="match status" value="1"/>
</dbReference>
<dbReference type="EMBL" id="SMFM01000003">
    <property type="protein sequence ID" value="TDD76280.1"/>
    <property type="molecule type" value="Genomic_DNA"/>
</dbReference>
<dbReference type="SUPFAM" id="SSF52242">
    <property type="entry name" value="Cobalamin (vitamin B12)-binding domain"/>
    <property type="match status" value="1"/>
</dbReference>
<dbReference type="Gene3D" id="1.10.1240.10">
    <property type="entry name" value="Methionine synthase domain"/>
    <property type="match status" value="1"/>
</dbReference>
<dbReference type="Gene3D" id="3.40.50.280">
    <property type="entry name" value="Cobalamin-binding domain"/>
    <property type="match status" value="1"/>
</dbReference>
<evidence type="ECO:0000259" key="13">
    <source>
        <dbReference type="PROSITE" id="PS50972"/>
    </source>
</evidence>
<feature type="binding site" evidence="12">
    <location>
        <begin position="858"/>
        <end position="859"/>
    </location>
    <ligand>
        <name>S-adenosyl-L-methionine</name>
        <dbReference type="ChEBI" id="CHEBI:59789"/>
    </ligand>
</feature>
<dbReference type="AlphaFoldDB" id="A0A4R5AVY0"/>
<evidence type="ECO:0000256" key="5">
    <source>
        <dbReference type="ARBA" id="ARBA00022691"/>
    </source>
</evidence>
<dbReference type="GO" id="GO:0008270">
    <property type="term" value="F:zinc ion binding"/>
    <property type="evidence" value="ECO:0007669"/>
    <property type="project" value="UniProtKB-UniRule"/>
</dbReference>
<dbReference type="PANTHER" id="PTHR45833:SF1">
    <property type="entry name" value="METHIONINE SYNTHASE"/>
    <property type="match status" value="1"/>
</dbReference>
<feature type="binding site" evidence="12">
    <location>
        <position position="362"/>
    </location>
    <ligand>
        <name>methylcob(III)alamin</name>
        <dbReference type="ChEBI" id="CHEBI:28115"/>
    </ligand>
</feature>
<dbReference type="GO" id="GO:0008705">
    <property type="term" value="F:methionine synthase activity"/>
    <property type="evidence" value="ECO:0007669"/>
    <property type="project" value="UniProtKB-UniRule"/>
</dbReference>
<comment type="domain">
    <text evidence="10">Modular enzyme with four functionally distinct domains. The isolated Hcy-binding domain catalyzes methyl transfer from free methylcobalamin to homocysteine. The Hcy-binding domain in association with the pterin-binding domain catalyzes the methylation of cob(I)alamin by methyltetrahydrofolate and the methylation of homocysteine. The B12-binding domain binds the cofactor. The AdoMet activation domain binds S-adenosyl-L-methionine. Under aerobic conditions cob(I)alamin can be converted to inactive cob(II)alamin. Reductive methylation by S-adenosyl-L-methionine and flavodoxin regenerates methylcobalamin.</text>
</comment>
<feature type="binding site" evidence="12">
    <location>
        <position position="478"/>
    </location>
    <ligand>
        <name>methylcob(III)alamin</name>
        <dbReference type="ChEBI" id="CHEBI:28115"/>
    </ligand>
</feature>
<feature type="binding site" evidence="12">
    <location>
        <position position="803"/>
    </location>
    <ligand>
        <name>S-adenosyl-L-methionine</name>
        <dbReference type="ChEBI" id="CHEBI:59789"/>
    </ligand>
</feature>
<keyword evidence="2 10" id="KW-0489">Methyltransferase</keyword>
<feature type="binding site" description="axial binding residue" evidence="11">
    <location>
        <position position="429"/>
    </location>
    <ligand>
        <name>methylcob(III)alamin</name>
        <dbReference type="ChEBI" id="CHEBI:28115"/>
    </ligand>
    <ligandPart>
        <name>Co</name>
        <dbReference type="ChEBI" id="CHEBI:27638"/>
    </ligandPart>
</feature>
<dbReference type="InterPro" id="IPR004223">
    <property type="entry name" value="VitB12-dep_Met_synth_activ_dom"/>
</dbReference>
<evidence type="ECO:0000256" key="2">
    <source>
        <dbReference type="ARBA" id="ARBA00022603"/>
    </source>
</evidence>
<sequence>MAQAENRRNLVLSGLEPLIITPESVFVNIGERTNVTGSRKFLRLIKEEKYEEALSIAKEQVEGGAQIIDINMDEGMLDGEYAMTKFLNLIAAEPDISRVPIMIDSSKWDIIEAGLKVVQGKSVVNSISLKEGEKQFIHHAKLIKRYGAAVIIMAFDEVGQADNYERRIEICQRSYDIMVNKVGFPPQDIIFDLNVFPVATGMEEHRLNALDFFRGTKWVRENLPHAHISGGVSNVSFSFRGNDTVREAMHSVFLYHAIQHGMTMGIVNPEMLSIYDEIPKDLLEHVEDVILNRRDDATERLLDFAENVKGDVKSNEKAVQEWRSETIQERLTHSLVKGVDEFIEIDVEEARQAATKPIEVIEINLMAGMNVVGDLFGSGKMFLPQVVKSARVMKKAVAYLLPYIEASKQAGDKRGNGKILMATVKGDVHDIGKNIVSVVLACNNYEIVDLGVMVPPEKIIAAAIEHNVDIIGLSGLITPSLDEMVYLAKELDKRGLNIPIMIGGATTSRAHTAVKIAPQYRETVIHVNDASRAVTVAGSLLNSDKKLYAKTIREEYDLFRETFLNRSRDKNFLTIEQARKNKLQLDWDNFTPVKPNIIGERTIEVDLDVLVPYIDWTPFFRTWELFGKYPAILTDEIVGEQATSLFADAKEMLDVILREKKLTARGIYGIFPANQVNDDDIELSDENGKPLQTFLTLRQQSQKTKGAPNIALSDFIAPKDSGKTDYMGAFCVTTGFGVDEWAAEFERDLDDYNSIMVKALADRFAEAFAEYLHEKIRKEIWGYALDENLTTEAMIDEVYKGIRPAPGYPACPDHLEKPTIWKLLNVEQEIGVTLTESMAMWPASSVSGYYFGNPESKYFGLGKIKEDQVIDYAKRRSVSTEVATKWLNPNIAD</sequence>
<evidence type="ECO:0000256" key="8">
    <source>
        <dbReference type="ARBA" id="ARBA00023285"/>
    </source>
</evidence>
<dbReference type="RefSeq" id="WP_131909409.1">
    <property type="nucleotide sequence ID" value="NZ_SMFM01000003.1"/>
</dbReference>
<organism evidence="17 18">
    <name type="scientific">Flavobacterium caseinilyticum</name>
    <dbReference type="NCBI Taxonomy" id="2541732"/>
    <lineage>
        <taxon>Bacteria</taxon>
        <taxon>Pseudomonadati</taxon>
        <taxon>Bacteroidota</taxon>
        <taxon>Flavobacteriia</taxon>
        <taxon>Flavobacteriales</taxon>
        <taxon>Flavobacteriaceae</taxon>
        <taxon>Flavobacterium</taxon>
    </lineage>
</organism>
<evidence type="ECO:0000259" key="16">
    <source>
        <dbReference type="PROSITE" id="PS51337"/>
    </source>
</evidence>
<proteinExistence type="inferred from homology"/>
<dbReference type="InterPro" id="IPR036594">
    <property type="entry name" value="Meth_synthase_dom"/>
</dbReference>
<dbReference type="PROSITE" id="PS50974">
    <property type="entry name" value="ADOMET_ACTIVATION"/>
    <property type="match status" value="1"/>
</dbReference>
<evidence type="ECO:0000256" key="10">
    <source>
        <dbReference type="PIRNR" id="PIRNR000381"/>
    </source>
</evidence>
<dbReference type="CDD" id="cd00740">
    <property type="entry name" value="MeTr"/>
    <property type="match status" value="1"/>
</dbReference>
<comment type="cofactor">
    <cofactor evidence="10">
        <name>Zn(2+)</name>
        <dbReference type="ChEBI" id="CHEBI:29105"/>
    </cofactor>
</comment>
<keyword evidence="8 10" id="KW-0170">Cobalt</keyword>
<dbReference type="InterPro" id="IPR050554">
    <property type="entry name" value="Met_Synthase/Corrinoid"/>
</dbReference>
<dbReference type="NCBIfam" id="TIGR02082">
    <property type="entry name" value="metH"/>
    <property type="match status" value="1"/>
</dbReference>
<evidence type="ECO:0000256" key="11">
    <source>
        <dbReference type="PIRSR" id="PIRSR000381-1"/>
    </source>
</evidence>
<evidence type="ECO:0000313" key="18">
    <source>
        <dbReference type="Proteomes" id="UP000295278"/>
    </source>
</evidence>
<comment type="cofactor">
    <cofactor evidence="10 11">
        <name>methylcob(III)alamin</name>
        <dbReference type="ChEBI" id="CHEBI:28115"/>
    </cofactor>
</comment>
<dbReference type="Proteomes" id="UP000295278">
    <property type="component" value="Unassembled WGS sequence"/>
</dbReference>
<comment type="similarity">
    <text evidence="1">Belongs to the vitamin-B12 dependent methionine synthase family.</text>
</comment>
<dbReference type="PROSITE" id="PS51337">
    <property type="entry name" value="B12_BINDING_NTER"/>
    <property type="match status" value="1"/>
</dbReference>
<feature type="binding site" evidence="12">
    <location>
        <position position="474"/>
    </location>
    <ligand>
        <name>methylcob(III)alamin</name>
        <dbReference type="ChEBI" id="CHEBI:28115"/>
    </ligand>
</feature>
<dbReference type="CDD" id="cd02069">
    <property type="entry name" value="methionine_synthase_B12_BD"/>
    <property type="match status" value="1"/>
</dbReference>
<dbReference type="PROSITE" id="PS50972">
    <property type="entry name" value="PTERIN_BINDING"/>
    <property type="match status" value="1"/>
</dbReference>
<dbReference type="FunFam" id="3.20.20.20:FF:000002">
    <property type="entry name" value="Methionine synthase"/>
    <property type="match status" value="1"/>
</dbReference>
<dbReference type="InterPro" id="IPR011822">
    <property type="entry name" value="MetH"/>
</dbReference>
<dbReference type="InterPro" id="IPR000489">
    <property type="entry name" value="Pterin-binding_dom"/>
</dbReference>
<evidence type="ECO:0000256" key="12">
    <source>
        <dbReference type="PIRSR" id="PIRSR000381-2"/>
    </source>
</evidence>
<dbReference type="SMART" id="SM01018">
    <property type="entry name" value="B12-binding_2"/>
    <property type="match status" value="1"/>
</dbReference>
<evidence type="ECO:0000256" key="3">
    <source>
        <dbReference type="ARBA" id="ARBA00022628"/>
    </source>
</evidence>
<evidence type="ECO:0000259" key="14">
    <source>
        <dbReference type="PROSITE" id="PS50974"/>
    </source>
</evidence>
<comment type="pathway">
    <text evidence="10">Amino-acid biosynthesis; L-methionine biosynthesis via de novo pathway; L-methionine from L-homocysteine (MetH route): step 1/1.</text>
</comment>
<comment type="catalytic activity">
    <reaction evidence="10">
        <text>(6S)-5-methyl-5,6,7,8-tetrahydrofolate + L-homocysteine = (6S)-5,6,7,8-tetrahydrofolate + L-methionine</text>
        <dbReference type="Rhea" id="RHEA:11172"/>
        <dbReference type="ChEBI" id="CHEBI:18608"/>
        <dbReference type="ChEBI" id="CHEBI:57453"/>
        <dbReference type="ChEBI" id="CHEBI:57844"/>
        <dbReference type="ChEBI" id="CHEBI:58199"/>
        <dbReference type="EC" id="2.1.1.13"/>
    </reaction>
</comment>
<comment type="function">
    <text evidence="10">Catalyzes the transfer of a methyl group from methyl-cobalamin to homocysteine, yielding enzyme-bound cob(I)alamin and methionine. Subsequently, remethylates the cofactor using methyltetrahydrofolate.</text>
</comment>
<accession>A0A4R5AVY0</accession>
<feature type="domain" description="B12-binding" evidence="15">
    <location>
        <begin position="416"/>
        <end position="551"/>
    </location>
</feature>
<dbReference type="Pfam" id="PF00809">
    <property type="entry name" value="Pterin_bind"/>
    <property type="match status" value="1"/>
</dbReference>
<evidence type="ECO:0000256" key="6">
    <source>
        <dbReference type="ARBA" id="ARBA00022723"/>
    </source>
</evidence>
<dbReference type="Gene3D" id="1.10.288.10">
    <property type="entry name" value="Cobalamin-dependent Methionine Synthase, domain 2"/>
    <property type="match status" value="1"/>
</dbReference>
<reference evidence="17 18" key="1">
    <citation type="submission" date="2019-03" db="EMBL/GenBank/DDBJ databases">
        <title>Flavobacterium AT-3-2 sp. nov., isolated from arctic soil.</title>
        <authorList>
            <person name="Chaudhary D.K."/>
        </authorList>
    </citation>
    <scope>NUCLEOTIDE SEQUENCE [LARGE SCALE GENOMIC DNA]</scope>
    <source>
        <strain evidence="17 18">AT-3-2</strain>
    </source>
</reference>
<dbReference type="GO" id="GO:0046653">
    <property type="term" value="P:tetrahydrofolate metabolic process"/>
    <property type="evidence" value="ECO:0007669"/>
    <property type="project" value="TreeGrafter"/>
</dbReference>
<dbReference type="SUPFAM" id="SSF47644">
    <property type="entry name" value="Methionine synthase domain"/>
    <property type="match status" value="1"/>
</dbReference>
<dbReference type="Gene3D" id="3.20.20.20">
    <property type="entry name" value="Dihydropteroate synthase-like"/>
    <property type="match status" value="1"/>
</dbReference>
<keyword evidence="10" id="KW-0028">Amino-acid biosynthesis</keyword>
<dbReference type="PANTHER" id="PTHR45833">
    <property type="entry name" value="METHIONINE SYNTHASE"/>
    <property type="match status" value="1"/>
</dbReference>
<dbReference type="FunFam" id="1.10.1240.10:FF:000001">
    <property type="entry name" value="Methionine synthase"/>
    <property type="match status" value="1"/>
</dbReference>
<evidence type="ECO:0000259" key="15">
    <source>
        <dbReference type="PROSITE" id="PS51332"/>
    </source>
</evidence>
<dbReference type="GO" id="GO:0031419">
    <property type="term" value="F:cobalamin binding"/>
    <property type="evidence" value="ECO:0007669"/>
    <property type="project" value="UniProtKB-UniRule"/>
</dbReference>
<feature type="binding site" evidence="12">
    <location>
        <position position="530"/>
    </location>
    <ligand>
        <name>methylcob(III)alamin</name>
        <dbReference type="ChEBI" id="CHEBI:28115"/>
    </ligand>
</feature>
<feature type="domain" description="Pterin-binding" evidence="13">
    <location>
        <begin position="26"/>
        <end position="287"/>
    </location>
</feature>
<feature type="domain" description="AdoMet activation" evidence="14">
    <location>
        <begin position="566"/>
        <end position="893"/>
    </location>
</feature>
<dbReference type="GO" id="GO:0005829">
    <property type="term" value="C:cytosol"/>
    <property type="evidence" value="ECO:0007669"/>
    <property type="project" value="TreeGrafter"/>
</dbReference>
<feature type="binding site" evidence="12">
    <location>
        <position position="615"/>
    </location>
    <ligand>
        <name>S-adenosyl-L-methionine</name>
        <dbReference type="ChEBI" id="CHEBI:59789"/>
    </ligand>
</feature>
<dbReference type="GO" id="GO:0032259">
    <property type="term" value="P:methylation"/>
    <property type="evidence" value="ECO:0007669"/>
    <property type="project" value="UniProtKB-KW"/>
</dbReference>
<evidence type="ECO:0000256" key="4">
    <source>
        <dbReference type="ARBA" id="ARBA00022679"/>
    </source>
</evidence>
<dbReference type="InterPro" id="IPR033706">
    <property type="entry name" value="Met_synthase_B12-bd"/>
</dbReference>
<dbReference type="EC" id="2.1.1.13" evidence="9 10"/>
<keyword evidence="6 10" id="KW-0479">Metal-binding</keyword>
<evidence type="ECO:0000313" key="17">
    <source>
        <dbReference type="EMBL" id="TDD76280.1"/>
    </source>
</evidence>
<dbReference type="Gene3D" id="3.10.196.10">
    <property type="entry name" value="Vitamin B12-dependent methionine synthase, activation domain"/>
    <property type="match status" value="1"/>
</dbReference>